<gene>
    <name evidence="4" type="ORF">GGQ92_000228</name>
</gene>
<dbReference type="Gene3D" id="3.40.1550.10">
    <property type="entry name" value="CheC-like"/>
    <property type="match status" value="1"/>
</dbReference>
<feature type="domain" description="CheC-like protein" evidence="3">
    <location>
        <begin position="8"/>
        <end position="43"/>
    </location>
</feature>
<dbReference type="EMBL" id="JACHON010000001">
    <property type="protein sequence ID" value="MBB6511461.1"/>
    <property type="molecule type" value="Genomic_DNA"/>
</dbReference>
<accession>A0A841RFU1</accession>
<keyword evidence="5" id="KW-1185">Reference proteome</keyword>
<comment type="caution">
    <text evidence="4">The sequence shown here is derived from an EMBL/GenBank/DDBJ whole genome shotgun (WGS) entry which is preliminary data.</text>
</comment>
<proteinExistence type="predicted"/>
<evidence type="ECO:0000313" key="5">
    <source>
        <dbReference type="Proteomes" id="UP000572212"/>
    </source>
</evidence>
<reference evidence="4 5" key="1">
    <citation type="submission" date="2020-08" db="EMBL/GenBank/DDBJ databases">
        <title>Genomic Encyclopedia of Type Strains, Phase IV (KMG-IV): sequencing the most valuable type-strain genomes for metagenomic binning, comparative biology and taxonomic classification.</title>
        <authorList>
            <person name="Goeker M."/>
        </authorList>
    </citation>
    <scope>NUCLEOTIDE SEQUENCE [LARGE SCALE GENOMIC DNA]</scope>
    <source>
        <strain evidence="4 5">DSM 11805</strain>
    </source>
</reference>
<dbReference type="GO" id="GO:0006935">
    <property type="term" value="P:chemotaxis"/>
    <property type="evidence" value="ECO:0007669"/>
    <property type="project" value="UniProtKB-KW"/>
</dbReference>
<sequence>MIKFTQKHLDVLKEVGNIGAGNAATALSTLLNKKINMSIPDIKIVEFNELMDYVGGPEEEIVSVFLRIQGSLPGSMFFVLQPNQAQILANQLIPDMKEDIRDHEMALSAIAEIGNILSGSYLSALSEFTAINMFPSVPSLTVDMAGAILMQGLIEISKESDYAIVIDTMIEDEENTTESIKGHFFLLPDPTSFETIFSALGVEGK</sequence>
<keyword evidence="2" id="KW-0378">Hydrolase</keyword>
<protein>
    <submittedName>
        <fullName evidence="4">Chemotaxis protein CheC</fullName>
    </submittedName>
</protein>
<dbReference type="Proteomes" id="UP000572212">
    <property type="component" value="Unassembled WGS sequence"/>
</dbReference>
<dbReference type="RefSeq" id="WP_184243705.1">
    <property type="nucleotide sequence ID" value="NZ_BAAACU010000022.1"/>
</dbReference>
<dbReference type="SUPFAM" id="SSF103039">
    <property type="entry name" value="CheC-like"/>
    <property type="match status" value="1"/>
</dbReference>
<dbReference type="PANTHER" id="PTHR43693">
    <property type="entry name" value="PROTEIN PHOSPHATASE CHEZ"/>
    <property type="match status" value="1"/>
</dbReference>
<dbReference type="CDD" id="cd17909">
    <property type="entry name" value="CheC_ClassI"/>
    <property type="match status" value="1"/>
</dbReference>
<dbReference type="InterPro" id="IPR050992">
    <property type="entry name" value="CheZ_family_phosphatases"/>
</dbReference>
<name>A0A841RFU1_9BACI</name>
<keyword evidence="1" id="KW-0145">Chemotaxis</keyword>
<evidence type="ECO:0000256" key="1">
    <source>
        <dbReference type="ARBA" id="ARBA00022500"/>
    </source>
</evidence>
<evidence type="ECO:0000256" key="2">
    <source>
        <dbReference type="ARBA" id="ARBA00022801"/>
    </source>
</evidence>
<dbReference type="Pfam" id="PF04509">
    <property type="entry name" value="CheC"/>
    <property type="match status" value="2"/>
</dbReference>
<dbReference type="InterPro" id="IPR007597">
    <property type="entry name" value="CheC"/>
</dbReference>
<organism evidence="4 5">
    <name type="scientific">Gracilibacillus halotolerans</name>
    <dbReference type="NCBI Taxonomy" id="74386"/>
    <lineage>
        <taxon>Bacteria</taxon>
        <taxon>Bacillati</taxon>
        <taxon>Bacillota</taxon>
        <taxon>Bacilli</taxon>
        <taxon>Bacillales</taxon>
        <taxon>Bacillaceae</taxon>
        <taxon>Gracilibacillus</taxon>
    </lineage>
</organism>
<feature type="domain" description="CheC-like protein" evidence="3">
    <location>
        <begin position="105"/>
        <end position="140"/>
    </location>
</feature>
<dbReference type="GO" id="GO:0016787">
    <property type="term" value="F:hydrolase activity"/>
    <property type="evidence" value="ECO:0007669"/>
    <property type="project" value="UniProtKB-KW"/>
</dbReference>
<evidence type="ECO:0000313" key="4">
    <source>
        <dbReference type="EMBL" id="MBB6511461.1"/>
    </source>
</evidence>
<dbReference type="InterPro" id="IPR028976">
    <property type="entry name" value="CheC-like_sf"/>
</dbReference>
<evidence type="ECO:0000259" key="3">
    <source>
        <dbReference type="Pfam" id="PF04509"/>
    </source>
</evidence>
<dbReference type="AlphaFoldDB" id="A0A841RFU1"/>
<dbReference type="PANTHER" id="PTHR43693:SF1">
    <property type="entry name" value="PROTEIN PHOSPHATASE CHEZ"/>
    <property type="match status" value="1"/>
</dbReference>